<feature type="domain" description="WLM" evidence="14">
    <location>
        <begin position="33"/>
        <end position="236"/>
    </location>
</feature>
<evidence type="ECO:0000256" key="7">
    <source>
        <dbReference type="ARBA" id="ARBA00022816"/>
    </source>
</evidence>
<dbReference type="InterPro" id="IPR009060">
    <property type="entry name" value="UBA-like_sf"/>
</dbReference>
<dbReference type="PROSITE" id="PS50177">
    <property type="entry name" value="NTF2_DOMAIN"/>
    <property type="match status" value="1"/>
</dbReference>
<dbReference type="Pfam" id="PF03943">
    <property type="entry name" value="TAP_C"/>
    <property type="match status" value="1"/>
</dbReference>
<evidence type="ECO:0000256" key="6">
    <source>
        <dbReference type="ARBA" id="ARBA00022737"/>
    </source>
</evidence>
<dbReference type="PANTHER" id="PTHR10662:SF22">
    <property type="entry name" value="NUCLEAR RNA EXPORT FACTOR 1"/>
    <property type="match status" value="1"/>
</dbReference>
<dbReference type="Gene3D" id="1.10.8.10">
    <property type="entry name" value="DNA helicase RuvA subunit, C-terminal domain"/>
    <property type="match status" value="1"/>
</dbReference>
<dbReference type="FunFam" id="3.80.10.10:FF:000296">
    <property type="entry name" value="mRNA export factor MEX67"/>
    <property type="match status" value="1"/>
</dbReference>
<keyword evidence="7" id="KW-0509">mRNA transport</keyword>
<dbReference type="Pfam" id="PF24048">
    <property type="entry name" value="LRR_NXF1-5"/>
    <property type="match status" value="1"/>
</dbReference>
<dbReference type="CDD" id="cd14342">
    <property type="entry name" value="UBA_TAP-C"/>
    <property type="match status" value="1"/>
</dbReference>
<proteinExistence type="inferred from homology"/>
<dbReference type="FunFam" id="3.10.450.50:FF:000013">
    <property type="entry name" value="mRNA export factor mex67"/>
    <property type="match status" value="1"/>
</dbReference>
<evidence type="ECO:0000256" key="3">
    <source>
        <dbReference type="ARBA" id="ARBA00022448"/>
    </source>
</evidence>
<evidence type="ECO:0000256" key="5">
    <source>
        <dbReference type="ARBA" id="ARBA00022614"/>
    </source>
</evidence>
<organism evidence="15 16">
    <name type="scientific">Friedmanniomyces endolithicus</name>
    <dbReference type="NCBI Taxonomy" id="329885"/>
    <lineage>
        <taxon>Eukaryota</taxon>
        <taxon>Fungi</taxon>
        <taxon>Dikarya</taxon>
        <taxon>Ascomycota</taxon>
        <taxon>Pezizomycotina</taxon>
        <taxon>Dothideomycetes</taxon>
        <taxon>Dothideomycetidae</taxon>
        <taxon>Mycosphaerellales</taxon>
        <taxon>Teratosphaeriaceae</taxon>
        <taxon>Friedmanniomyces</taxon>
    </lineage>
</organism>
<dbReference type="InterPro" id="IPR032710">
    <property type="entry name" value="NTF2-like_dom_sf"/>
</dbReference>
<gene>
    <name evidence="15" type="ORF">B0A54_15870</name>
</gene>
<feature type="domain" description="TAP-C" evidence="13">
    <location>
        <begin position="1094"/>
        <end position="1147"/>
    </location>
</feature>
<evidence type="ECO:0000256" key="4">
    <source>
        <dbReference type="ARBA" id="ARBA00022490"/>
    </source>
</evidence>
<dbReference type="InterPro" id="IPR018222">
    <property type="entry name" value="Nuclear_transport_factor_2_euk"/>
</dbReference>
<dbReference type="PROSITE" id="PS51281">
    <property type="entry name" value="TAP_C"/>
    <property type="match status" value="1"/>
</dbReference>
<evidence type="ECO:0000256" key="2">
    <source>
        <dbReference type="ARBA" id="ARBA00009285"/>
    </source>
</evidence>
<dbReference type="SMART" id="SM00804">
    <property type="entry name" value="TAP_C"/>
    <property type="match status" value="1"/>
</dbReference>
<dbReference type="Gene3D" id="3.10.450.50">
    <property type="match status" value="1"/>
</dbReference>
<dbReference type="GO" id="GO:0003723">
    <property type="term" value="F:RNA binding"/>
    <property type="evidence" value="ECO:0007669"/>
    <property type="project" value="TreeGrafter"/>
</dbReference>
<dbReference type="SUPFAM" id="SSF54427">
    <property type="entry name" value="NTF2-like"/>
    <property type="match status" value="1"/>
</dbReference>
<evidence type="ECO:0000256" key="11">
    <source>
        <dbReference type="SAM" id="MobiDB-lite"/>
    </source>
</evidence>
<feature type="compositionally biased region" description="Basic and acidic residues" evidence="11">
    <location>
        <begin position="188"/>
        <end position="198"/>
    </location>
</feature>
<keyword evidence="3" id="KW-0813">Transport</keyword>
<keyword evidence="5" id="KW-0433">Leucine-rich repeat</keyword>
<dbReference type="Pfam" id="PF08325">
    <property type="entry name" value="WLM"/>
    <property type="match status" value="1"/>
</dbReference>
<comment type="function">
    <text evidence="9">Involved in the export of mRNA from the nucleus to the cytoplasm.</text>
</comment>
<dbReference type="EMBL" id="NAJP01000107">
    <property type="protein sequence ID" value="TKA29695.1"/>
    <property type="molecule type" value="Genomic_DNA"/>
</dbReference>
<dbReference type="SUPFAM" id="SSF52058">
    <property type="entry name" value="L domain-like"/>
    <property type="match status" value="1"/>
</dbReference>
<dbReference type="InterPro" id="IPR030217">
    <property type="entry name" value="NXF_fam"/>
</dbReference>
<feature type="compositionally biased region" description="Polar residues" evidence="11">
    <location>
        <begin position="290"/>
        <end position="299"/>
    </location>
</feature>
<dbReference type="InterPro" id="IPR032675">
    <property type="entry name" value="LRR_dom_sf"/>
</dbReference>
<evidence type="ECO:0000256" key="1">
    <source>
        <dbReference type="ARBA" id="ARBA00004123"/>
    </source>
</evidence>
<evidence type="ECO:0000256" key="8">
    <source>
        <dbReference type="ARBA" id="ARBA00023242"/>
    </source>
</evidence>
<sequence length="1149" mass="125685">MVVPSYTDRDRDHNRKSKTAQGGPSGVQRSYASELRESEALFNSYEHLQGLQRGDAALKMLRQVASLVKPIMRKRGWTVQILAEFLPPEQNLLGLNINKGYKICLRLRYHNNPDLFLPTEQVVDTMLHELSHNVWGAHDSNFHRLWDELRDEHEILVRKGYTGEGFLSEGHRVGGGRHGVPSPHEMRRLARASAEKRSTQGSLGKGSGQRLGGAPIHQHGGDVRQVIADSVARRNTVDRGCASGRQDAAKLAEQASSNTFKTKAEEDDANDRAIAQALFELMEQEEERNITNSGFSTAPTDGGLAWSAKDGLYDPAKAAKPSPVSPHQPTEDDQLRWALHRSMSAAPNKDSTQSMSPVSPLTPAAGTIAQTIHAPTQPTPSHSEQAADDDLFEISSNVATHPTNIPDDGHEIKRQRTAQATNKRAQTHTPSLQSPAVEIDMSDPFNPDELGYISPVAGVNRLLLIQFICVYQPFLAYQHTLTGYITIPTTADMVARHTAPRAAPRGPAATRRAATKADRDGDLTMGLPVKGRAGVGKGTGPPTGPRKDGANKPTRGGILDARLQRAILRQASGTRDVTMREEHAGGARGGLVELKVTGWNKSKASGDADGGVSSLIKWLEKKASSRLGSRLKNVKIKKSQVEGTDLIVKVAPDDAVGLLRMNGFGWAGVNVTVERLGGPVESSGVVSSDAEKTKAMLRGVLERRYDHDAKFLNLSELAQDEELKSQHIFDLKSTASKFFPAMMRVLELSFDKLEERDAAVTSVSLANNDLVDLAAVTTLSQTLPKLQNLDLSNNKFGKLEDLHSWRRRFTHLQHLILTGNPLEQNEPNYQKDVVSWYTNLRQLNGVQVRTEEDIVRKKRTTDLPFPIRSPHFRDEGGIAEQFVRTYFAGFDNDRAALALHYYDEQSEFSYAVNTQAPRDPNSTQRSEPGEWESYLKSSRNLKKIQQLPARQARKYRGTQAVAEAIAMLPLTRHPDLASEARKWMVEAKMVPGVPDPTGASPGGVDGFLITVHGEFGELNSNGQPGKKRSFDRSFVLGPGGVAGVRIVSDMLTHRSYGGIQAFEPESFDASTEPANILPVAEPAAPGLPAGLSIPEAEQMVAQLMQQTGMTLSYAKDCLDQVGWNYLGAVEAFGKVRGSLPAEAFVVPTA</sequence>
<evidence type="ECO:0000256" key="10">
    <source>
        <dbReference type="ARBA" id="ARBA00069694"/>
    </source>
</evidence>
<dbReference type="SUPFAM" id="SSF46934">
    <property type="entry name" value="UBA-like"/>
    <property type="match status" value="1"/>
</dbReference>
<feature type="region of interest" description="Disordered" evidence="11">
    <location>
        <begin position="1"/>
        <end position="30"/>
    </location>
</feature>
<evidence type="ECO:0000259" key="14">
    <source>
        <dbReference type="PROSITE" id="PS51397"/>
    </source>
</evidence>
<dbReference type="InterPro" id="IPR005637">
    <property type="entry name" value="TAP_C_dom"/>
</dbReference>
<dbReference type="PROSITE" id="PS51450">
    <property type="entry name" value="LRR"/>
    <property type="match status" value="1"/>
</dbReference>
<evidence type="ECO:0000313" key="15">
    <source>
        <dbReference type="EMBL" id="TKA29695.1"/>
    </source>
</evidence>
<dbReference type="GO" id="GO:0005634">
    <property type="term" value="C:nucleus"/>
    <property type="evidence" value="ECO:0007669"/>
    <property type="project" value="UniProtKB-SubCell"/>
</dbReference>
<evidence type="ECO:0000256" key="9">
    <source>
        <dbReference type="ARBA" id="ARBA00055253"/>
    </source>
</evidence>
<name>A0A4U0U687_9PEZI</name>
<dbReference type="Gene3D" id="3.80.10.10">
    <property type="entry name" value="Ribonuclease Inhibitor"/>
    <property type="match status" value="1"/>
</dbReference>
<feature type="compositionally biased region" description="Low complexity" evidence="11">
    <location>
        <begin position="498"/>
        <end position="512"/>
    </location>
</feature>
<dbReference type="InterPro" id="IPR001611">
    <property type="entry name" value="Leu-rich_rpt"/>
</dbReference>
<dbReference type="PANTHER" id="PTHR10662">
    <property type="entry name" value="NUCLEAR RNA EXPORT FACTOR"/>
    <property type="match status" value="1"/>
</dbReference>
<dbReference type="Proteomes" id="UP000310066">
    <property type="component" value="Unassembled WGS sequence"/>
</dbReference>
<comment type="subcellular location">
    <subcellularLocation>
        <location evidence="1">Nucleus</location>
    </subcellularLocation>
</comment>
<feature type="compositionally biased region" description="Polar residues" evidence="11">
    <location>
        <begin position="19"/>
        <end position="30"/>
    </location>
</feature>
<dbReference type="PROSITE" id="PS51397">
    <property type="entry name" value="WLM"/>
    <property type="match status" value="1"/>
</dbReference>
<feature type="region of interest" description="Disordered" evidence="11">
    <location>
        <begin position="498"/>
        <end position="556"/>
    </location>
</feature>
<feature type="region of interest" description="Disordered" evidence="11">
    <location>
        <begin position="288"/>
        <end position="309"/>
    </location>
</feature>
<dbReference type="AlphaFoldDB" id="A0A4U0U687"/>
<dbReference type="InterPro" id="IPR013536">
    <property type="entry name" value="WLM_dom"/>
</dbReference>
<comment type="similarity">
    <text evidence="2">Belongs to the NXF family.</text>
</comment>
<evidence type="ECO:0000259" key="12">
    <source>
        <dbReference type="PROSITE" id="PS50177"/>
    </source>
</evidence>
<keyword evidence="8" id="KW-0539">Nucleus</keyword>
<dbReference type="InterPro" id="IPR057125">
    <property type="entry name" value="NXF1/2/3/5-like_LRR"/>
</dbReference>
<keyword evidence="4" id="KW-0963">Cytoplasm</keyword>
<keyword evidence="6" id="KW-0677">Repeat</keyword>
<dbReference type="Pfam" id="PF22602">
    <property type="entry name" value="NXF_NTF2"/>
    <property type="match status" value="1"/>
</dbReference>
<dbReference type="STRING" id="329885.A0A4U0U687"/>
<reference evidence="15 16" key="1">
    <citation type="submission" date="2017-03" db="EMBL/GenBank/DDBJ databases">
        <title>Genomes of endolithic fungi from Antarctica.</title>
        <authorList>
            <person name="Coleine C."/>
            <person name="Masonjones S."/>
            <person name="Stajich J.E."/>
        </authorList>
    </citation>
    <scope>NUCLEOTIDE SEQUENCE [LARGE SCALE GENOMIC DNA]</scope>
    <source>
        <strain evidence="15 16">CCFEE 5311</strain>
    </source>
</reference>
<dbReference type="GO" id="GO:0016973">
    <property type="term" value="P:poly(A)+ mRNA export from nucleus"/>
    <property type="evidence" value="ECO:0007669"/>
    <property type="project" value="TreeGrafter"/>
</dbReference>
<protein>
    <recommendedName>
        <fullName evidence="10">mRNA export factor MEX67</fullName>
    </recommendedName>
</protein>
<comment type="caution">
    <text evidence="15">The sequence shown here is derived from an EMBL/GenBank/DDBJ whole genome shotgun (WGS) entry which is preliminary data.</text>
</comment>
<feature type="domain" description="NTF2" evidence="12">
    <location>
        <begin position="878"/>
        <end position="1053"/>
    </location>
</feature>
<evidence type="ECO:0000313" key="16">
    <source>
        <dbReference type="Proteomes" id="UP000310066"/>
    </source>
</evidence>
<dbReference type="InterPro" id="IPR002075">
    <property type="entry name" value="NTF2_dom"/>
</dbReference>
<accession>A0A4U0U687</accession>
<dbReference type="OrthoDB" id="25872at2759"/>
<evidence type="ECO:0000259" key="13">
    <source>
        <dbReference type="PROSITE" id="PS51281"/>
    </source>
</evidence>
<feature type="region of interest" description="Disordered" evidence="11">
    <location>
        <begin position="188"/>
        <end position="218"/>
    </location>
</feature>